<dbReference type="EMBL" id="CM039176">
    <property type="protein sequence ID" value="KAH9715788.1"/>
    <property type="molecule type" value="Genomic_DNA"/>
</dbReference>
<keyword evidence="2" id="KW-1185">Reference proteome</keyword>
<reference evidence="2" key="1">
    <citation type="journal article" date="2023" name="Hortic. Res.">
        <title>A chromosome-level phased genome enabling allele-level studies in sweet orange: a case study on citrus Huanglongbing tolerance.</title>
        <authorList>
            <person name="Wu B."/>
            <person name="Yu Q."/>
            <person name="Deng Z."/>
            <person name="Duan Y."/>
            <person name="Luo F."/>
            <person name="Gmitter F. Jr."/>
        </authorList>
    </citation>
    <scope>NUCLEOTIDE SEQUENCE [LARGE SCALE GENOMIC DNA]</scope>
    <source>
        <strain evidence="2">cv. Valencia</strain>
    </source>
</reference>
<sequence>MGSSKREIELEEQLKDAGNLLLNPPSPVDEVINLLDKVEHLLANVEQAPSRSMRDALLPTMKGLITNDLLRHSDMDVRLLVTSCISEITRITAPDSPYDDELMKEFFQLAVSAFENLSHASGRYYMKALSILDTVAKVRSCLLMLDLECDKLVVEMFQHFLKVTRSNHPHFVFAAMETIMTLVIDESEDVSWDLLRILLASVRKENQDVSPTSWKLGEKVFTKCAAKLKTNLKEAVQSRGIALDDYAEIVACICGSDDENPQHGHLIGSENQLATKEPDPPCLGEVVHDVDGISKSVTSNGTAASRNEDSVVKDKLSNVLERCSQVERSQSIDAKCSAGPDTSDSLRNVKSETEPESAPRKRGRKPNSLMNPEEGYDHSWISSGRKIAKVPGRRKSDDKGVDCSPSLNQDSKKEALNLTDKMLADPTSASLKSGLPDGSHHRRGRTKKQGSTVNQNADHNSLSVSLSTRVEETASGSADFSLRKKPEDRSDTEIKHRKRSKTNEEISQPPGYGVSEKEAEVPSADKEKPLQLSVTKKRRRSLVVAISAQNISEASGGKKKKTSKGAVKSPNIDENYSEDTPKTEIKRKHTSGKEEKKMISKARAKSSDRDGSHSKETPKSEVKKHSVGKEKKKVISKAIAKSSNKNHLEETPTTEIKKKLTARKEEKKKISKAGAKSLDGNCSAETPKTGVKRKLTAGKEMVMLWLDEGGSVLEFVVIVVQRTTVIVAYGDSEAPALNEQLVGSRIKVWWPMDETFYKGVVDNYDPIKKKHRILYADGDEEILNLKKERWELIKGGSSAEEQETDVLKPDGSSDILPKGKEEIEFELVNEVKASALKRWISRSTPASASKPKAKKSGGGSPAGATINKPINADESKADLPEKESNPKGDDQNSPAKLILKDRKLIFTLNKQQVVFKGERHNACDGESAVDNPVERSKEAVKGSSSNDVGTIVMDDEK</sequence>
<name>A0ACB8JDQ1_CITSI</name>
<comment type="caution">
    <text evidence="1">The sequence shown here is derived from an EMBL/GenBank/DDBJ whole genome shotgun (WGS) entry which is preliminary data.</text>
</comment>
<gene>
    <name evidence="1" type="ORF">KPL71_021204</name>
</gene>
<dbReference type="Proteomes" id="UP000829398">
    <property type="component" value="Chromosome 7"/>
</dbReference>
<evidence type="ECO:0000313" key="1">
    <source>
        <dbReference type="EMBL" id="KAH9715788.1"/>
    </source>
</evidence>
<protein>
    <submittedName>
        <fullName evidence="1">Tudor/PWWP/MBT superfamily protein</fullName>
    </submittedName>
</protein>
<proteinExistence type="predicted"/>
<evidence type="ECO:0000313" key="2">
    <source>
        <dbReference type="Proteomes" id="UP000829398"/>
    </source>
</evidence>
<organism evidence="1 2">
    <name type="scientific">Citrus sinensis</name>
    <name type="common">Sweet orange</name>
    <name type="synonym">Citrus aurantium var. sinensis</name>
    <dbReference type="NCBI Taxonomy" id="2711"/>
    <lineage>
        <taxon>Eukaryota</taxon>
        <taxon>Viridiplantae</taxon>
        <taxon>Streptophyta</taxon>
        <taxon>Embryophyta</taxon>
        <taxon>Tracheophyta</taxon>
        <taxon>Spermatophyta</taxon>
        <taxon>Magnoliopsida</taxon>
        <taxon>eudicotyledons</taxon>
        <taxon>Gunneridae</taxon>
        <taxon>Pentapetalae</taxon>
        <taxon>rosids</taxon>
        <taxon>malvids</taxon>
        <taxon>Sapindales</taxon>
        <taxon>Rutaceae</taxon>
        <taxon>Aurantioideae</taxon>
        <taxon>Citrus</taxon>
    </lineage>
</organism>
<accession>A0ACB8JDQ1</accession>